<feature type="compositionally biased region" description="Polar residues" evidence="8">
    <location>
        <begin position="228"/>
        <end position="237"/>
    </location>
</feature>
<evidence type="ECO:0000313" key="11">
    <source>
        <dbReference type="Proteomes" id="UP000769157"/>
    </source>
</evidence>
<organism evidence="10 11">
    <name type="scientific">Ogataea philodendri</name>
    <dbReference type="NCBI Taxonomy" id="1378263"/>
    <lineage>
        <taxon>Eukaryota</taxon>
        <taxon>Fungi</taxon>
        <taxon>Dikarya</taxon>
        <taxon>Ascomycota</taxon>
        <taxon>Saccharomycotina</taxon>
        <taxon>Pichiomycetes</taxon>
        <taxon>Pichiales</taxon>
        <taxon>Pichiaceae</taxon>
        <taxon>Ogataea</taxon>
    </lineage>
</organism>
<feature type="region of interest" description="Disordered" evidence="8">
    <location>
        <begin position="352"/>
        <end position="438"/>
    </location>
</feature>
<feature type="region of interest" description="Disordered" evidence="8">
    <location>
        <begin position="220"/>
        <end position="339"/>
    </location>
</feature>
<feature type="compositionally biased region" description="Low complexity" evidence="8">
    <location>
        <begin position="352"/>
        <end position="363"/>
    </location>
</feature>
<keyword evidence="5" id="KW-0805">Transcription regulation</keyword>
<dbReference type="GO" id="GO:0005507">
    <property type="term" value="F:copper ion binding"/>
    <property type="evidence" value="ECO:0007669"/>
    <property type="project" value="InterPro"/>
</dbReference>
<keyword evidence="6" id="KW-0804">Transcription</keyword>
<dbReference type="GeneID" id="70237959"/>
<keyword evidence="2" id="KW-0479">Metal-binding</keyword>
<evidence type="ECO:0000256" key="1">
    <source>
        <dbReference type="ARBA" id="ARBA00004123"/>
    </source>
</evidence>
<evidence type="ECO:0000256" key="7">
    <source>
        <dbReference type="ARBA" id="ARBA00023242"/>
    </source>
</evidence>
<dbReference type="GO" id="GO:0006879">
    <property type="term" value="P:intracellular iron ion homeostasis"/>
    <property type="evidence" value="ECO:0007669"/>
    <property type="project" value="TreeGrafter"/>
</dbReference>
<dbReference type="FunFam" id="3.90.430.10:FF:000001">
    <property type="entry name" value="Copper fist DNA-binding protein"/>
    <property type="match status" value="1"/>
</dbReference>
<dbReference type="EMBL" id="JAEUBE010000414">
    <property type="protein sequence ID" value="KAH3661817.1"/>
    <property type="molecule type" value="Genomic_DNA"/>
</dbReference>
<feature type="region of interest" description="Disordered" evidence="8">
    <location>
        <begin position="87"/>
        <end position="112"/>
    </location>
</feature>
<feature type="compositionally biased region" description="Polar residues" evidence="8">
    <location>
        <begin position="257"/>
        <end position="278"/>
    </location>
</feature>
<feature type="compositionally biased region" description="Polar residues" evidence="8">
    <location>
        <begin position="475"/>
        <end position="486"/>
    </location>
</feature>
<comment type="subcellular location">
    <subcellularLocation>
        <location evidence="1">Nucleus</location>
    </subcellularLocation>
</comment>
<dbReference type="AlphaFoldDB" id="A0A9P8NYB9"/>
<feature type="domain" description="Copper-fist" evidence="9">
    <location>
        <begin position="1"/>
        <end position="40"/>
    </location>
</feature>
<accession>A0A9P8NYB9</accession>
<reference evidence="10" key="2">
    <citation type="submission" date="2021-01" db="EMBL/GenBank/DDBJ databases">
        <authorList>
            <person name="Schikora-Tamarit M.A."/>
        </authorList>
    </citation>
    <scope>NUCLEOTIDE SEQUENCE</scope>
    <source>
        <strain evidence="10">CBS6075</strain>
    </source>
</reference>
<dbReference type="PROSITE" id="PS50073">
    <property type="entry name" value="COPPER_FIST_2"/>
    <property type="match status" value="1"/>
</dbReference>
<evidence type="ECO:0000256" key="8">
    <source>
        <dbReference type="SAM" id="MobiDB-lite"/>
    </source>
</evidence>
<dbReference type="SMART" id="SM01090">
    <property type="entry name" value="Copper-fist"/>
    <property type="match status" value="1"/>
</dbReference>
<dbReference type="GO" id="GO:0000978">
    <property type="term" value="F:RNA polymerase II cis-regulatory region sequence-specific DNA binding"/>
    <property type="evidence" value="ECO:0007669"/>
    <property type="project" value="TreeGrafter"/>
</dbReference>
<dbReference type="OrthoDB" id="5600085at2759"/>
<keyword evidence="4" id="KW-0186">Copper</keyword>
<dbReference type="PROSITE" id="PS01119">
    <property type="entry name" value="COPPER_FIST_1"/>
    <property type="match status" value="1"/>
</dbReference>
<feature type="compositionally biased region" description="Polar residues" evidence="8">
    <location>
        <begin position="427"/>
        <end position="438"/>
    </location>
</feature>
<dbReference type="Gene3D" id="3.90.430.10">
    <property type="entry name" value="Copper fist DNA-binding domain"/>
    <property type="match status" value="1"/>
</dbReference>
<feature type="compositionally biased region" description="Low complexity" evidence="8">
    <location>
        <begin position="298"/>
        <end position="339"/>
    </location>
</feature>
<sequence length="558" mass="60556">MVLINGVKYACERCIRGHRVTTCTHVDQPMMMIKPKGRPSTQCNHCKQQRKLKNAHIACTCNSKTKEHHPSCACHVDGECTCSAKVKKPTSKKKDDDQRTASMSSLSLGPEKDSLNNIIQSWDMASPPIGASDSYQQSDSLASLNSVGSDKLSGFQYQHFTKRQVGTDPLQNFRASTPNTQQKKVGEIMVPMDEYVAPLNTMNNNFSTLMSSFNSNTDSPVVGEAVPNSDQKYSQSVADPFQGINGSGSGLLDSFDDTNSSRMYQNRNRNVSSGSIISSPRDPINPDSLFPLFPLIGPSQSQSSLPSPPSQQSLNDLISSQPSSQNLSHSNLSSHNNKNVSTYPQVLKKNLTGSSTHSIGSVSHSHHHHGTHGHAHLSHFSPYPQHVSSQQPRRSNSFLSISSSNTVSSSLGSPSSVMANERPPLVSANSTDSLNGFQLTNSKTNTTLMDDLYQTKTYTDQGPKPFSIVPEETDSGSTPASDASQRANPVFEASTIGTIPITSSHYVKKLKEESPDTAGYSSYLGNIDYLDSLLEQSQEQGDLANYVDLQGDQADDKS</sequence>
<evidence type="ECO:0000256" key="3">
    <source>
        <dbReference type="ARBA" id="ARBA00022833"/>
    </source>
</evidence>
<dbReference type="GO" id="GO:0005634">
    <property type="term" value="C:nucleus"/>
    <property type="evidence" value="ECO:0007669"/>
    <property type="project" value="UniProtKB-SubCell"/>
</dbReference>
<dbReference type="PRINTS" id="PR00617">
    <property type="entry name" value="COPPERFIST"/>
</dbReference>
<comment type="caution">
    <text evidence="10">The sequence shown here is derived from an EMBL/GenBank/DDBJ whole genome shotgun (WGS) entry which is preliminary data.</text>
</comment>
<keyword evidence="7" id="KW-0539">Nucleus</keyword>
<evidence type="ECO:0000259" key="9">
    <source>
        <dbReference type="PROSITE" id="PS50073"/>
    </source>
</evidence>
<dbReference type="PANTHER" id="PTHR28088:SF5">
    <property type="entry name" value="TRANSCRIPTIONAL ACTIVATOR HAA1-RELATED"/>
    <property type="match status" value="1"/>
</dbReference>
<dbReference type="InterPro" id="IPR051763">
    <property type="entry name" value="Copper_Homeo_Regul"/>
</dbReference>
<name>A0A9P8NYB9_9ASCO</name>
<keyword evidence="11" id="KW-1185">Reference proteome</keyword>
<dbReference type="GO" id="GO:0006878">
    <property type="term" value="P:intracellular copper ion homeostasis"/>
    <property type="evidence" value="ECO:0007669"/>
    <property type="project" value="TreeGrafter"/>
</dbReference>
<evidence type="ECO:0000256" key="2">
    <source>
        <dbReference type="ARBA" id="ARBA00022723"/>
    </source>
</evidence>
<dbReference type="GO" id="GO:0045944">
    <property type="term" value="P:positive regulation of transcription by RNA polymerase II"/>
    <property type="evidence" value="ECO:0007669"/>
    <property type="project" value="TreeGrafter"/>
</dbReference>
<evidence type="ECO:0000256" key="6">
    <source>
        <dbReference type="ARBA" id="ARBA00023163"/>
    </source>
</evidence>
<evidence type="ECO:0000256" key="4">
    <source>
        <dbReference type="ARBA" id="ARBA00023008"/>
    </source>
</evidence>
<feature type="compositionally biased region" description="Low complexity" evidence="8">
    <location>
        <begin position="395"/>
        <end position="416"/>
    </location>
</feature>
<dbReference type="SMART" id="SM00412">
    <property type="entry name" value="Cu_FIST"/>
    <property type="match status" value="1"/>
</dbReference>
<keyword evidence="3" id="KW-0862">Zinc</keyword>
<dbReference type="RefSeq" id="XP_046058921.1">
    <property type="nucleotide sequence ID" value="XM_046207236.1"/>
</dbReference>
<proteinExistence type="predicted"/>
<feature type="region of interest" description="Disordered" evidence="8">
    <location>
        <begin position="459"/>
        <end position="486"/>
    </location>
</feature>
<dbReference type="PANTHER" id="PTHR28088">
    <property type="entry name" value="TRANSCRIPTIONAL ACTIVATOR HAA1-RELATED"/>
    <property type="match status" value="1"/>
</dbReference>
<dbReference type="InterPro" id="IPR001083">
    <property type="entry name" value="Cu_fist_DNA-bd_dom"/>
</dbReference>
<dbReference type="InterPro" id="IPR036395">
    <property type="entry name" value="Cu_fist_DNA-bd_dom_sf"/>
</dbReference>
<dbReference type="SUPFAM" id="SSF57879">
    <property type="entry name" value="Zinc domain conserved in yeast copper-regulated transcription factors"/>
    <property type="match status" value="1"/>
</dbReference>
<gene>
    <name evidence="10" type="ORF">OGAPHI_005995</name>
</gene>
<dbReference type="Proteomes" id="UP000769157">
    <property type="component" value="Unassembled WGS sequence"/>
</dbReference>
<dbReference type="Pfam" id="PF00649">
    <property type="entry name" value="Copper-fist"/>
    <property type="match status" value="1"/>
</dbReference>
<dbReference type="GO" id="GO:0000981">
    <property type="term" value="F:DNA-binding transcription factor activity, RNA polymerase II-specific"/>
    <property type="evidence" value="ECO:0007669"/>
    <property type="project" value="TreeGrafter"/>
</dbReference>
<protein>
    <recommendedName>
        <fullName evidence="9">Copper-fist domain-containing protein</fullName>
    </recommendedName>
</protein>
<evidence type="ECO:0000313" key="10">
    <source>
        <dbReference type="EMBL" id="KAH3661817.1"/>
    </source>
</evidence>
<evidence type="ECO:0000256" key="5">
    <source>
        <dbReference type="ARBA" id="ARBA00023015"/>
    </source>
</evidence>
<reference evidence="10" key="1">
    <citation type="journal article" date="2021" name="Open Biol.">
        <title>Shared evolutionary footprints suggest mitochondrial oxidative damage underlies multiple complex I losses in fungi.</title>
        <authorList>
            <person name="Schikora-Tamarit M.A."/>
            <person name="Marcet-Houben M."/>
            <person name="Nosek J."/>
            <person name="Gabaldon T."/>
        </authorList>
    </citation>
    <scope>NUCLEOTIDE SEQUENCE</scope>
    <source>
        <strain evidence="10">CBS6075</strain>
    </source>
</reference>
<feature type="compositionally biased region" description="Basic residues" evidence="8">
    <location>
        <begin position="364"/>
        <end position="377"/>
    </location>
</feature>